<feature type="transmembrane region" description="Helical" evidence="5">
    <location>
        <begin position="242"/>
        <end position="265"/>
    </location>
</feature>
<dbReference type="OrthoDB" id="9771198at2"/>
<evidence type="ECO:0000256" key="4">
    <source>
        <dbReference type="ARBA" id="ARBA00023136"/>
    </source>
</evidence>
<feature type="transmembrane region" description="Helical" evidence="5">
    <location>
        <begin position="73"/>
        <end position="92"/>
    </location>
</feature>
<evidence type="ECO:0000256" key="5">
    <source>
        <dbReference type="SAM" id="Phobius"/>
    </source>
</evidence>
<feature type="transmembrane region" description="Helical" evidence="5">
    <location>
        <begin position="26"/>
        <end position="44"/>
    </location>
</feature>
<feature type="transmembrane region" description="Helical" evidence="5">
    <location>
        <begin position="322"/>
        <end position="342"/>
    </location>
</feature>
<dbReference type="CDD" id="cd07042">
    <property type="entry name" value="STAS_SulP_like_sulfate_transporter"/>
    <property type="match status" value="1"/>
</dbReference>
<keyword evidence="4 5" id="KW-0472">Membrane</keyword>
<feature type="transmembrane region" description="Helical" evidence="5">
    <location>
        <begin position="203"/>
        <end position="222"/>
    </location>
</feature>
<feature type="transmembrane region" description="Helical" evidence="5">
    <location>
        <begin position="348"/>
        <end position="368"/>
    </location>
</feature>
<feature type="transmembrane region" description="Helical" evidence="5">
    <location>
        <begin position="50"/>
        <end position="66"/>
    </location>
</feature>
<dbReference type="STRING" id="1601833.SAMN05518684_11745"/>
<evidence type="ECO:0000256" key="2">
    <source>
        <dbReference type="ARBA" id="ARBA00022692"/>
    </source>
</evidence>
<evidence type="ECO:0000313" key="7">
    <source>
        <dbReference type="EMBL" id="SES33697.1"/>
    </source>
</evidence>
<comment type="subcellular location">
    <subcellularLocation>
        <location evidence="1">Membrane</location>
        <topology evidence="1">Multi-pass membrane protein</topology>
    </subcellularLocation>
</comment>
<dbReference type="SUPFAM" id="SSF52091">
    <property type="entry name" value="SpoIIaa-like"/>
    <property type="match status" value="1"/>
</dbReference>
<keyword evidence="8" id="KW-1185">Reference proteome</keyword>
<keyword evidence="2 5" id="KW-0812">Transmembrane</keyword>
<dbReference type="AlphaFoldDB" id="A0A1H9WJ35"/>
<feature type="transmembrane region" description="Helical" evidence="5">
    <location>
        <begin position="132"/>
        <end position="158"/>
    </location>
</feature>
<dbReference type="GO" id="GO:0008271">
    <property type="term" value="F:secondary active sulfate transmembrane transporter activity"/>
    <property type="evidence" value="ECO:0007669"/>
    <property type="project" value="InterPro"/>
</dbReference>
<dbReference type="PROSITE" id="PS01130">
    <property type="entry name" value="SLC26A"/>
    <property type="match status" value="1"/>
</dbReference>
<evidence type="ECO:0000313" key="8">
    <source>
        <dbReference type="Proteomes" id="UP000198571"/>
    </source>
</evidence>
<dbReference type="Gene3D" id="3.30.750.24">
    <property type="entry name" value="STAS domain"/>
    <property type="match status" value="1"/>
</dbReference>
<dbReference type="InterPro" id="IPR001902">
    <property type="entry name" value="SLC26A/SulP_fam"/>
</dbReference>
<feature type="transmembrane region" description="Helical" evidence="5">
    <location>
        <begin position="380"/>
        <end position="397"/>
    </location>
</feature>
<accession>A0A1H9WJ35</accession>
<gene>
    <name evidence="7" type="ORF">SAMN05518684_11745</name>
</gene>
<dbReference type="InterPro" id="IPR036513">
    <property type="entry name" value="STAS_dom_sf"/>
</dbReference>
<dbReference type="GO" id="GO:0016020">
    <property type="term" value="C:membrane"/>
    <property type="evidence" value="ECO:0007669"/>
    <property type="project" value="UniProtKB-SubCell"/>
</dbReference>
<reference evidence="8" key="1">
    <citation type="submission" date="2016-10" db="EMBL/GenBank/DDBJ databases">
        <authorList>
            <person name="Varghese N."/>
            <person name="Submissions S."/>
        </authorList>
    </citation>
    <scope>NUCLEOTIDE SEQUENCE [LARGE SCALE GENOMIC DNA]</scope>
    <source>
        <strain evidence="8">S9</strain>
    </source>
</reference>
<proteinExistence type="predicted"/>
<organism evidence="7 8">
    <name type="scientific">Salipaludibacillus aurantiacus</name>
    <dbReference type="NCBI Taxonomy" id="1601833"/>
    <lineage>
        <taxon>Bacteria</taxon>
        <taxon>Bacillati</taxon>
        <taxon>Bacillota</taxon>
        <taxon>Bacilli</taxon>
        <taxon>Bacillales</taxon>
        <taxon>Bacillaceae</taxon>
    </lineage>
</organism>
<evidence type="ECO:0000256" key="1">
    <source>
        <dbReference type="ARBA" id="ARBA00004141"/>
    </source>
</evidence>
<feature type="domain" description="STAS" evidence="6">
    <location>
        <begin position="438"/>
        <end position="552"/>
    </location>
</feature>
<dbReference type="RefSeq" id="WP_093054757.1">
    <property type="nucleotide sequence ID" value="NZ_FOGT01000017.1"/>
</dbReference>
<dbReference type="InterPro" id="IPR011547">
    <property type="entry name" value="SLC26A/SulP_dom"/>
</dbReference>
<dbReference type="PROSITE" id="PS50801">
    <property type="entry name" value="STAS"/>
    <property type="match status" value="1"/>
</dbReference>
<name>A0A1H9WJ35_9BACI</name>
<evidence type="ECO:0000259" key="6">
    <source>
        <dbReference type="PROSITE" id="PS50801"/>
    </source>
</evidence>
<dbReference type="Pfam" id="PF00916">
    <property type="entry name" value="Sulfate_transp"/>
    <property type="match status" value="1"/>
</dbReference>
<dbReference type="InterPro" id="IPR002645">
    <property type="entry name" value="STAS_dom"/>
</dbReference>
<dbReference type="PANTHER" id="PTHR11814">
    <property type="entry name" value="SULFATE TRANSPORTER"/>
    <property type="match status" value="1"/>
</dbReference>
<dbReference type="Pfam" id="PF01740">
    <property type="entry name" value="STAS"/>
    <property type="match status" value="1"/>
</dbReference>
<dbReference type="EMBL" id="FOGT01000017">
    <property type="protein sequence ID" value="SES33697.1"/>
    <property type="molecule type" value="Genomic_DNA"/>
</dbReference>
<feature type="transmembrane region" description="Helical" evidence="5">
    <location>
        <begin position="178"/>
        <end position="196"/>
    </location>
</feature>
<evidence type="ECO:0000256" key="3">
    <source>
        <dbReference type="ARBA" id="ARBA00022989"/>
    </source>
</evidence>
<dbReference type="InterPro" id="IPR018045">
    <property type="entry name" value="S04_transporter_CS"/>
</dbReference>
<sequence>MIKRFVPAVDWLSNYKRGDLSGDFQAGLIVAIMLIPQGMAYAMLAGLPPVVGLYASTIPLILYALLGTSRQLSVGPVAMVSLLVLTGVSTVADPGTEEYVSLVILLMLMVGIIQLVMGLFKLGFIVNFISHAVISGFTSAAAIIIGVSQLGHLFGFDFTKGNNAILRIIEAIQRTGDIHPASFLIGTVSILVLLLIKKLSAKIPAPLIVVFFMIAIVKVFGLNEDGVNIVGNVPDGLPLFSIPNISLDLILTLVPIAVTISLIGFMESIAMAKMIASKEKYKIIPNKELIALGTANIGGSFFSAYPVTGGFSRSAVNYQSGANTPLASIISAGIVLISLLFFTDLFYFLPNPVLAAIILVAVYSLIDFKELKHLYKVSRIDGWVWLTTFTGTLILGIEEGILIGIVFSLLILIIKSAFPYITELGFSEISKEYEDIRVRTEAKVSSGSVIVRIDSSLYFANAPYLDEKLNKMKGNLNGVKRIILDFRGVNYIDATAIHSLEDIIEEYHSDQISVVFTNIKDAVQDKFKKAGWEKKWGQPYQYTSIEHALTSIEEKKQRKV</sequence>
<feature type="transmembrane region" description="Helical" evidence="5">
    <location>
        <begin position="98"/>
        <end position="120"/>
    </location>
</feature>
<dbReference type="NCBIfam" id="TIGR00815">
    <property type="entry name" value="sulP"/>
    <property type="match status" value="1"/>
</dbReference>
<keyword evidence="3 5" id="KW-1133">Transmembrane helix</keyword>
<dbReference type="Proteomes" id="UP000198571">
    <property type="component" value="Unassembled WGS sequence"/>
</dbReference>
<protein>
    <submittedName>
        <fullName evidence="7">Sulfate permease, SulP family</fullName>
    </submittedName>
</protein>